<reference evidence="3 4" key="1">
    <citation type="submission" date="2019-07" db="EMBL/GenBank/DDBJ databases">
        <title>Quadrisphaera sp. strain DD2A genome sequencing and assembly.</title>
        <authorList>
            <person name="Kim I."/>
        </authorList>
    </citation>
    <scope>NUCLEOTIDE SEQUENCE [LARGE SCALE GENOMIC DNA]</scope>
    <source>
        <strain evidence="3 4">DD2A</strain>
    </source>
</reference>
<dbReference type="InterPro" id="IPR002937">
    <property type="entry name" value="Amino_oxidase"/>
</dbReference>
<keyword evidence="4" id="KW-1185">Reference proteome</keyword>
<dbReference type="PANTHER" id="PTHR42841">
    <property type="entry name" value="AMINE OXIDASE"/>
    <property type="match status" value="1"/>
</dbReference>
<dbReference type="Proteomes" id="UP000321234">
    <property type="component" value="Unassembled WGS sequence"/>
</dbReference>
<gene>
    <name evidence="3" type="ORF">FMM08_18765</name>
</gene>
<dbReference type="EMBL" id="VKAC01000012">
    <property type="protein sequence ID" value="TXR52785.1"/>
    <property type="molecule type" value="Genomic_DNA"/>
</dbReference>
<protein>
    <submittedName>
        <fullName evidence="3">FAD-dependent oxidoreductase</fullName>
    </submittedName>
</protein>
<comment type="caution">
    <text evidence="3">The sequence shown here is derived from an EMBL/GenBank/DDBJ whole genome shotgun (WGS) entry which is preliminary data.</text>
</comment>
<name>A0A5C8Z3V7_9ACTN</name>
<organism evidence="3 4">
    <name type="scientific">Quadrisphaera setariae</name>
    <dbReference type="NCBI Taxonomy" id="2593304"/>
    <lineage>
        <taxon>Bacteria</taxon>
        <taxon>Bacillati</taxon>
        <taxon>Actinomycetota</taxon>
        <taxon>Actinomycetes</taxon>
        <taxon>Kineosporiales</taxon>
        <taxon>Kineosporiaceae</taxon>
        <taxon>Quadrisphaera</taxon>
    </lineage>
</organism>
<dbReference type="SUPFAM" id="SSF51905">
    <property type="entry name" value="FAD/NAD(P)-binding domain"/>
    <property type="match status" value="1"/>
</dbReference>
<dbReference type="Pfam" id="PF01593">
    <property type="entry name" value="Amino_oxidase"/>
    <property type="match status" value="1"/>
</dbReference>
<evidence type="ECO:0000256" key="1">
    <source>
        <dbReference type="SAM" id="MobiDB-lite"/>
    </source>
</evidence>
<evidence type="ECO:0000313" key="3">
    <source>
        <dbReference type="EMBL" id="TXR52785.1"/>
    </source>
</evidence>
<evidence type="ECO:0000313" key="4">
    <source>
        <dbReference type="Proteomes" id="UP000321234"/>
    </source>
</evidence>
<dbReference type="OrthoDB" id="9767561at2"/>
<feature type="region of interest" description="Disordered" evidence="1">
    <location>
        <begin position="1"/>
        <end position="73"/>
    </location>
</feature>
<evidence type="ECO:0000259" key="2">
    <source>
        <dbReference type="Pfam" id="PF01593"/>
    </source>
</evidence>
<feature type="compositionally biased region" description="Basic and acidic residues" evidence="1">
    <location>
        <begin position="54"/>
        <end position="66"/>
    </location>
</feature>
<dbReference type="InterPro" id="IPR036188">
    <property type="entry name" value="FAD/NAD-bd_sf"/>
</dbReference>
<dbReference type="AlphaFoldDB" id="A0A5C8Z3V7"/>
<dbReference type="GO" id="GO:0016491">
    <property type="term" value="F:oxidoreductase activity"/>
    <property type="evidence" value="ECO:0007669"/>
    <property type="project" value="InterPro"/>
</dbReference>
<dbReference type="Gene3D" id="3.50.50.60">
    <property type="entry name" value="FAD/NAD(P)-binding domain"/>
    <property type="match status" value="1"/>
</dbReference>
<feature type="domain" description="Amine oxidase" evidence="2">
    <location>
        <begin position="105"/>
        <end position="513"/>
    </location>
</feature>
<sequence length="526" mass="53610">MRVREAPAQGGLVEPRDRPGAAGGTDPLDHDVAPVLVEGPPGGGASGDRRRHGGAHEETGHLRCGGDHGLTLPGRRRVPLAPAARLWTTGAVDHGLDAVVVGAGLAGLACALRLAEAGAGVLVLESGDGPGGRVRTDDAGGFRVDRGFQLVNPAYPALRRVLGEGGLAELALQPFGAGAAVASGRHHHLLGDPRRLPAAALPSLLAPLGSPREKAAFLAWALRAATADPRSVRDGADEPLASALDRAGVRGKLRTGVVDPFLAGVLGDDEGRTSASFARLVVRSFVLGTPGVPPDGVQRLPDLLAGRLAALPGTELRLGTAVEEVRAGAGGVRVRTADGELTARTVVVATDPWAAQDLLPGLEVPAPRGLTTFWHEAPEQPARGSRARLLHLDGDRRGPVVNSAVMTAVAPGYGPTGRHLVASTVLGAGPGDGPGLEPVVLRQLEHLWGQGTADWELVATSAVPHALPALLPPLRARQDPALGDGVFLAGDHRDTASQQGALTSGRRAAGAVLNALGLRPPAPAAA</sequence>
<accession>A0A5C8Z3V7</accession>
<proteinExistence type="predicted"/>